<evidence type="ECO:0000313" key="2">
    <source>
        <dbReference type="Proteomes" id="UP000499080"/>
    </source>
</evidence>
<reference evidence="1 2" key="1">
    <citation type="journal article" date="2019" name="Sci. Rep.">
        <title>Orb-weaving spider Araneus ventricosus genome elucidates the spidroin gene catalogue.</title>
        <authorList>
            <person name="Kono N."/>
            <person name="Nakamura H."/>
            <person name="Ohtoshi R."/>
            <person name="Moran D.A.P."/>
            <person name="Shinohara A."/>
            <person name="Yoshida Y."/>
            <person name="Fujiwara M."/>
            <person name="Mori M."/>
            <person name="Tomita M."/>
            <person name="Arakawa K."/>
        </authorList>
    </citation>
    <scope>NUCLEOTIDE SEQUENCE [LARGE SCALE GENOMIC DNA]</scope>
</reference>
<gene>
    <name evidence="1" type="ORF">AVEN_127722_1</name>
</gene>
<dbReference type="EMBL" id="BGPR01059119">
    <property type="protein sequence ID" value="GBO35172.1"/>
    <property type="molecule type" value="Genomic_DNA"/>
</dbReference>
<evidence type="ECO:0000313" key="1">
    <source>
        <dbReference type="EMBL" id="GBO35172.1"/>
    </source>
</evidence>
<comment type="caution">
    <text evidence="1">The sequence shown here is derived from an EMBL/GenBank/DDBJ whole genome shotgun (WGS) entry which is preliminary data.</text>
</comment>
<organism evidence="1 2">
    <name type="scientific">Araneus ventricosus</name>
    <name type="common">Orbweaver spider</name>
    <name type="synonym">Epeira ventricosa</name>
    <dbReference type="NCBI Taxonomy" id="182803"/>
    <lineage>
        <taxon>Eukaryota</taxon>
        <taxon>Metazoa</taxon>
        <taxon>Ecdysozoa</taxon>
        <taxon>Arthropoda</taxon>
        <taxon>Chelicerata</taxon>
        <taxon>Arachnida</taxon>
        <taxon>Araneae</taxon>
        <taxon>Araneomorphae</taxon>
        <taxon>Entelegynae</taxon>
        <taxon>Araneoidea</taxon>
        <taxon>Araneidae</taxon>
        <taxon>Araneus</taxon>
    </lineage>
</organism>
<sequence length="96" mass="11119">MLSDKTSSRWCGAEVWRVSARVSSSDRSSKLTQTESVLARFSSYQARRERWHAPIVYLKVIPTKECKFLIKKIDTRLKKQIEKLDAPYHFKGSLTG</sequence>
<dbReference type="Proteomes" id="UP000499080">
    <property type="component" value="Unassembled WGS sequence"/>
</dbReference>
<accession>A0A4Y2WFG4</accession>
<proteinExistence type="predicted"/>
<name>A0A4Y2WFG4_ARAVE</name>
<dbReference type="AlphaFoldDB" id="A0A4Y2WFG4"/>
<keyword evidence="2" id="KW-1185">Reference proteome</keyword>
<protein>
    <submittedName>
        <fullName evidence="1">Uncharacterized protein</fullName>
    </submittedName>
</protein>